<name>A0ABY5DDU7_9ACTN</name>
<dbReference type="InterPro" id="IPR012551">
    <property type="entry name" value="DUF1707_SHOCT-like"/>
</dbReference>
<feature type="transmembrane region" description="Helical" evidence="2">
    <location>
        <begin position="124"/>
        <end position="144"/>
    </location>
</feature>
<dbReference type="EMBL" id="CP099837">
    <property type="protein sequence ID" value="USY21215.1"/>
    <property type="molecule type" value="Genomic_DNA"/>
</dbReference>
<dbReference type="RefSeq" id="WP_254420144.1">
    <property type="nucleotide sequence ID" value="NZ_BAAAJB010000071.1"/>
</dbReference>
<feature type="domain" description="DUF1707" evidence="3">
    <location>
        <begin position="11"/>
        <end position="62"/>
    </location>
</feature>
<accession>A0ABY5DDU7</accession>
<evidence type="ECO:0000259" key="3">
    <source>
        <dbReference type="Pfam" id="PF08044"/>
    </source>
</evidence>
<keyword evidence="5" id="KW-1185">Reference proteome</keyword>
<keyword evidence="2" id="KW-0472">Membrane</keyword>
<dbReference type="Proteomes" id="UP001055940">
    <property type="component" value="Chromosome"/>
</dbReference>
<keyword evidence="2" id="KW-1133">Transmembrane helix</keyword>
<evidence type="ECO:0000313" key="5">
    <source>
        <dbReference type="Proteomes" id="UP001055940"/>
    </source>
</evidence>
<keyword evidence="2" id="KW-0812">Transmembrane</keyword>
<proteinExistence type="predicted"/>
<dbReference type="Pfam" id="PF08044">
    <property type="entry name" value="DUF1707"/>
    <property type="match status" value="1"/>
</dbReference>
<sequence>MAEPDPDRRYRLSDTERDEALGNLRVAFEEGRLDTEEHERRMDAALRAVNNTDLLPLFEDLPRRLVPSAVTGPEPVGPAPAVPESREGEGPGAAEARTASDEVDWREEYRRDVTRGERGDGANIAGLAGWGGFLLLIWGTPAFMSGSVSAITIFLGFFCLLVLGPLTGQLIAQRNRRRRDNPPGQLGGG</sequence>
<protein>
    <submittedName>
        <fullName evidence="4">DUF1707 domain-containing protein</fullName>
    </submittedName>
</protein>
<organism evidence="4 5">
    <name type="scientific">Nocardiopsis exhalans</name>
    <dbReference type="NCBI Taxonomy" id="163604"/>
    <lineage>
        <taxon>Bacteria</taxon>
        <taxon>Bacillati</taxon>
        <taxon>Actinomycetota</taxon>
        <taxon>Actinomycetes</taxon>
        <taxon>Streptosporangiales</taxon>
        <taxon>Nocardiopsidaceae</taxon>
        <taxon>Nocardiopsis</taxon>
    </lineage>
</organism>
<feature type="transmembrane region" description="Helical" evidence="2">
    <location>
        <begin position="150"/>
        <end position="172"/>
    </location>
</feature>
<gene>
    <name evidence="4" type="ORF">NE857_06205</name>
</gene>
<evidence type="ECO:0000313" key="4">
    <source>
        <dbReference type="EMBL" id="USY21215.1"/>
    </source>
</evidence>
<reference evidence="4" key="1">
    <citation type="submission" date="2022-06" db="EMBL/GenBank/DDBJ databases">
        <authorList>
            <person name="Ping M."/>
        </authorList>
    </citation>
    <scope>NUCLEOTIDE SEQUENCE</scope>
    <source>
        <strain evidence="4">JCM11759T</strain>
    </source>
</reference>
<feature type="region of interest" description="Disordered" evidence="1">
    <location>
        <begin position="68"/>
        <end position="103"/>
    </location>
</feature>
<evidence type="ECO:0000256" key="1">
    <source>
        <dbReference type="SAM" id="MobiDB-lite"/>
    </source>
</evidence>
<evidence type="ECO:0000256" key="2">
    <source>
        <dbReference type="SAM" id="Phobius"/>
    </source>
</evidence>